<feature type="compositionally biased region" description="Basic and acidic residues" evidence="1">
    <location>
        <begin position="1"/>
        <end position="25"/>
    </location>
</feature>
<protein>
    <submittedName>
        <fullName evidence="2">Uncharacterized protein</fullName>
    </submittedName>
</protein>
<gene>
    <name evidence="2" type="ORF">GTP91_18860</name>
</gene>
<reference evidence="2 3" key="1">
    <citation type="submission" date="2020-01" db="EMBL/GenBank/DDBJ databases">
        <title>Novel species isolated from a subtropical stream in China.</title>
        <authorList>
            <person name="Lu H."/>
        </authorList>
    </citation>
    <scope>NUCLEOTIDE SEQUENCE [LARGE SCALE GENOMIC DNA]</scope>
    <source>
        <strain evidence="2 3">FT82W</strain>
    </source>
</reference>
<dbReference type="RefSeq" id="WP_161098176.1">
    <property type="nucleotide sequence ID" value="NZ_WWCW01000067.1"/>
</dbReference>
<comment type="caution">
    <text evidence="2">The sequence shown here is derived from an EMBL/GenBank/DDBJ whole genome shotgun (WGS) entry which is preliminary data.</text>
</comment>
<sequence>MTAFISHKDDQSLDSTAKDAPKDDSLAQARKRRVEALRRVAGIWANRTDIPADGLTYQLELRSEWR</sequence>
<evidence type="ECO:0000313" key="2">
    <source>
        <dbReference type="EMBL" id="MYM89224.1"/>
    </source>
</evidence>
<proteinExistence type="predicted"/>
<name>A0A845G4J1_9BURK</name>
<evidence type="ECO:0000256" key="1">
    <source>
        <dbReference type="SAM" id="MobiDB-lite"/>
    </source>
</evidence>
<feature type="region of interest" description="Disordered" evidence="1">
    <location>
        <begin position="1"/>
        <end position="27"/>
    </location>
</feature>
<dbReference type="EMBL" id="WWCW01000067">
    <property type="protein sequence ID" value="MYM89224.1"/>
    <property type="molecule type" value="Genomic_DNA"/>
</dbReference>
<dbReference type="Proteomes" id="UP000470302">
    <property type="component" value="Unassembled WGS sequence"/>
</dbReference>
<organism evidence="2 3">
    <name type="scientific">Duganella vulcania</name>
    <dbReference type="NCBI Taxonomy" id="2692166"/>
    <lineage>
        <taxon>Bacteria</taxon>
        <taxon>Pseudomonadati</taxon>
        <taxon>Pseudomonadota</taxon>
        <taxon>Betaproteobacteria</taxon>
        <taxon>Burkholderiales</taxon>
        <taxon>Oxalobacteraceae</taxon>
        <taxon>Telluria group</taxon>
        <taxon>Duganella</taxon>
    </lineage>
</organism>
<evidence type="ECO:0000313" key="3">
    <source>
        <dbReference type="Proteomes" id="UP000470302"/>
    </source>
</evidence>
<dbReference type="AlphaFoldDB" id="A0A845G4J1"/>
<accession>A0A845G4J1</accession>